<protein>
    <submittedName>
        <fullName evidence="9">Rod shape-determining protein MreD</fullName>
    </submittedName>
</protein>
<keyword evidence="5" id="KW-0133">Cell shape</keyword>
<comment type="subcellular location">
    <subcellularLocation>
        <location evidence="1">Cell membrane</location>
        <topology evidence="1">Multi-pass membrane protein</topology>
    </subcellularLocation>
</comment>
<keyword evidence="4 8" id="KW-0812">Transmembrane</keyword>
<dbReference type="Proteomes" id="UP001054846">
    <property type="component" value="Chromosome"/>
</dbReference>
<evidence type="ECO:0000256" key="3">
    <source>
        <dbReference type="ARBA" id="ARBA00022475"/>
    </source>
</evidence>
<comment type="similarity">
    <text evidence="2">Belongs to the MreD family.</text>
</comment>
<accession>A0ABY3PFW5</accession>
<dbReference type="InterPro" id="IPR007227">
    <property type="entry name" value="Cell_shape_determining_MreD"/>
</dbReference>
<keyword evidence="7 8" id="KW-0472">Membrane</keyword>
<dbReference type="NCBIfam" id="TIGR03426">
    <property type="entry name" value="shape_MreD"/>
    <property type="match status" value="1"/>
</dbReference>
<keyword evidence="10" id="KW-1185">Reference proteome</keyword>
<evidence type="ECO:0000256" key="1">
    <source>
        <dbReference type="ARBA" id="ARBA00004651"/>
    </source>
</evidence>
<proteinExistence type="inferred from homology"/>
<dbReference type="RefSeq" id="WP_230839549.1">
    <property type="nucleotide sequence ID" value="NZ_CP063845.1"/>
</dbReference>
<keyword evidence="6 8" id="KW-1133">Transmembrane helix</keyword>
<dbReference type="EMBL" id="CP063845">
    <property type="protein sequence ID" value="UFP92556.1"/>
    <property type="molecule type" value="Genomic_DNA"/>
</dbReference>
<gene>
    <name evidence="9" type="primary">mreD</name>
    <name evidence="9" type="ORF">ISF26_11935</name>
</gene>
<feature type="transmembrane region" description="Helical" evidence="8">
    <location>
        <begin position="104"/>
        <end position="126"/>
    </location>
</feature>
<keyword evidence="3" id="KW-1003">Cell membrane</keyword>
<reference evidence="9 10" key="1">
    <citation type="journal article" date="2021" name="Genome Biol. Evol.">
        <title>Complete Genome Sequencing of a Novel Gloeobacter Species from a Waterfall Cave in Mexico.</title>
        <authorList>
            <person name="Saw J.H."/>
            <person name="Cardona T."/>
            <person name="Montejano G."/>
        </authorList>
    </citation>
    <scope>NUCLEOTIDE SEQUENCE [LARGE SCALE GENOMIC DNA]</scope>
    <source>
        <strain evidence="9">MG652769</strain>
    </source>
</reference>
<name>A0ABY3PFW5_9CYAN</name>
<evidence type="ECO:0000256" key="8">
    <source>
        <dbReference type="SAM" id="Phobius"/>
    </source>
</evidence>
<sequence length="174" mass="18823">MQPSLLRQCISAIGTLVSAVCALLALFAPVPGWAIAGIGVDWPLIWVICFSIRRAPLPAGIAGLAMGWAQDGLTIARPTHALGLALAAVLTARLEKQRFIQEDFISVALITFAMAVLSETCIAVQYSLMGVLPLAEIWSHHQSVALGSALISSLWAPIVYMPLRWWWREPAPLK</sequence>
<evidence type="ECO:0000256" key="7">
    <source>
        <dbReference type="ARBA" id="ARBA00023136"/>
    </source>
</evidence>
<evidence type="ECO:0000313" key="10">
    <source>
        <dbReference type="Proteomes" id="UP001054846"/>
    </source>
</evidence>
<evidence type="ECO:0000256" key="6">
    <source>
        <dbReference type="ARBA" id="ARBA00022989"/>
    </source>
</evidence>
<evidence type="ECO:0000256" key="5">
    <source>
        <dbReference type="ARBA" id="ARBA00022960"/>
    </source>
</evidence>
<evidence type="ECO:0000313" key="9">
    <source>
        <dbReference type="EMBL" id="UFP92556.1"/>
    </source>
</evidence>
<feature type="transmembrane region" description="Helical" evidence="8">
    <location>
        <begin position="9"/>
        <end position="27"/>
    </location>
</feature>
<evidence type="ECO:0000256" key="4">
    <source>
        <dbReference type="ARBA" id="ARBA00022692"/>
    </source>
</evidence>
<evidence type="ECO:0000256" key="2">
    <source>
        <dbReference type="ARBA" id="ARBA00007776"/>
    </source>
</evidence>
<organism evidence="9 10">
    <name type="scientific">Gloeobacter morelensis MG652769</name>
    <dbReference type="NCBI Taxonomy" id="2781736"/>
    <lineage>
        <taxon>Bacteria</taxon>
        <taxon>Bacillati</taxon>
        <taxon>Cyanobacteriota</taxon>
        <taxon>Cyanophyceae</taxon>
        <taxon>Gloeobacterales</taxon>
        <taxon>Gloeobacteraceae</taxon>
        <taxon>Gloeobacter</taxon>
        <taxon>Gloeobacter morelensis</taxon>
    </lineage>
</organism>
<feature type="transmembrane region" description="Helical" evidence="8">
    <location>
        <begin position="146"/>
        <end position="167"/>
    </location>
</feature>